<dbReference type="AlphaFoldDB" id="A0A3S5AS77"/>
<dbReference type="Proteomes" id="UP000784294">
    <property type="component" value="Unassembled WGS sequence"/>
</dbReference>
<sequence>MGCSEGWITRPASWQICRRLCYPKMPCTAA</sequence>
<evidence type="ECO:0000313" key="2">
    <source>
        <dbReference type="Proteomes" id="UP000784294"/>
    </source>
</evidence>
<proteinExistence type="predicted"/>
<comment type="caution">
    <text evidence="1">The sequence shown here is derived from an EMBL/GenBank/DDBJ whole genome shotgun (WGS) entry which is preliminary data.</text>
</comment>
<protein>
    <submittedName>
        <fullName evidence="1">Uncharacterized protein</fullName>
    </submittedName>
</protein>
<name>A0A3S5AS77_9PLAT</name>
<evidence type="ECO:0000313" key="1">
    <source>
        <dbReference type="EMBL" id="VEL27080.1"/>
    </source>
</evidence>
<gene>
    <name evidence="1" type="ORF">PXEA_LOCUS20520</name>
</gene>
<keyword evidence="2" id="KW-1185">Reference proteome</keyword>
<organism evidence="1 2">
    <name type="scientific">Protopolystoma xenopodis</name>
    <dbReference type="NCBI Taxonomy" id="117903"/>
    <lineage>
        <taxon>Eukaryota</taxon>
        <taxon>Metazoa</taxon>
        <taxon>Spiralia</taxon>
        <taxon>Lophotrochozoa</taxon>
        <taxon>Platyhelminthes</taxon>
        <taxon>Monogenea</taxon>
        <taxon>Polyopisthocotylea</taxon>
        <taxon>Polystomatidea</taxon>
        <taxon>Polystomatidae</taxon>
        <taxon>Protopolystoma</taxon>
    </lineage>
</organism>
<dbReference type="EMBL" id="CAAALY010084749">
    <property type="protein sequence ID" value="VEL27080.1"/>
    <property type="molecule type" value="Genomic_DNA"/>
</dbReference>
<accession>A0A3S5AS77</accession>
<reference evidence="1" key="1">
    <citation type="submission" date="2018-11" db="EMBL/GenBank/DDBJ databases">
        <authorList>
            <consortium name="Pathogen Informatics"/>
        </authorList>
    </citation>
    <scope>NUCLEOTIDE SEQUENCE</scope>
</reference>